<evidence type="ECO:0000256" key="12">
    <source>
        <dbReference type="ARBA" id="ARBA00023204"/>
    </source>
</evidence>
<feature type="compositionally biased region" description="Low complexity" evidence="19">
    <location>
        <begin position="606"/>
        <end position="616"/>
    </location>
</feature>
<evidence type="ECO:0000313" key="21">
    <source>
        <dbReference type="EMBL" id="KZW00362.1"/>
    </source>
</evidence>
<evidence type="ECO:0000313" key="22">
    <source>
        <dbReference type="Proteomes" id="UP000077266"/>
    </source>
</evidence>
<dbReference type="PANTHER" id="PTHR10139:SF1">
    <property type="entry name" value="DOUBLE-STRAND BREAK REPAIR PROTEIN MRE11"/>
    <property type="match status" value="1"/>
</dbReference>
<dbReference type="GO" id="GO:0007095">
    <property type="term" value="P:mitotic G2 DNA damage checkpoint signaling"/>
    <property type="evidence" value="ECO:0007669"/>
    <property type="project" value="TreeGrafter"/>
</dbReference>
<dbReference type="Pfam" id="PF04152">
    <property type="entry name" value="Mre11_DNA_bind"/>
    <property type="match status" value="1"/>
</dbReference>
<dbReference type="InterPro" id="IPR004843">
    <property type="entry name" value="Calcineurin-like_PHP"/>
</dbReference>
<evidence type="ECO:0000256" key="3">
    <source>
        <dbReference type="ARBA" id="ARBA00004286"/>
    </source>
</evidence>
<evidence type="ECO:0000256" key="14">
    <source>
        <dbReference type="ARBA" id="ARBA00023242"/>
    </source>
</evidence>
<dbReference type="InterPro" id="IPR041796">
    <property type="entry name" value="Mre11_N"/>
</dbReference>
<keyword evidence="12 16" id="KW-0234">DNA repair</keyword>
<evidence type="ECO:0000256" key="5">
    <source>
        <dbReference type="ARBA" id="ARBA00022454"/>
    </source>
</evidence>
<keyword evidence="11 16" id="KW-0269">Exonuclease</keyword>
<dbReference type="Pfam" id="PF00149">
    <property type="entry name" value="Metallophos"/>
    <property type="match status" value="1"/>
</dbReference>
<dbReference type="Proteomes" id="UP000077266">
    <property type="component" value="Unassembled WGS sequence"/>
</dbReference>
<feature type="domain" description="Mre11 DNA-binding" evidence="20">
    <location>
        <begin position="316"/>
        <end position="497"/>
    </location>
</feature>
<dbReference type="GO" id="GO:0000724">
    <property type="term" value="P:double-strand break repair via homologous recombination"/>
    <property type="evidence" value="ECO:0007669"/>
    <property type="project" value="TreeGrafter"/>
</dbReference>
<keyword evidence="15 16" id="KW-0469">Meiosis</keyword>
<evidence type="ECO:0000256" key="6">
    <source>
        <dbReference type="ARBA" id="ARBA00022722"/>
    </source>
</evidence>
<dbReference type="GO" id="GO:0000723">
    <property type="term" value="P:telomere maintenance"/>
    <property type="evidence" value="ECO:0007669"/>
    <property type="project" value="TreeGrafter"/>
</dbReference>
<evidence type="ECO:0000256" key="4">
    <source>
        <dbReference type="ARBA" id="ARBA00009028"/>
    </source>
</evidence>
<protein>
    <recommendedName>
        <fullName evidence="16">Double-strand break repair protein</fullName>
    </recommendedName>
</protein>
<dbReference type="OrthoDB" id="30417at2759"/>
<dbReference type="InterPro" id="IPR003701">
    <property type="entry name" value="Mre11"/>
</dbReference>
<evidence type="ECO:0000256" key="8">
    <source>
        <dbReference type="ARBA" id="ARBA00022759"/>
    </source>
</evidence>
<dbReference type="InterPro" id="IPR038487">
    <property type="entry name" value="Mre11_capping_dom"/>
</dbReference>
<organism evidence="21 22">
    <name type="scientific">Exidia glandulosa HHB12029</name>
    <dbReference type="NCBI Taxonomy" id="1314781"/>
    <lineage>
        <taxon>Eukaryota</taxon>
        <taxon>Fungi</taxon>
        <taxon>Dikarya</taxon>
        <taxon>Basidiomycota</taxon>
        <taxon>Agaricomycotina</taxon>
        <taxon>Agaricomycetes</taxon>
        <taxon>Auriculariales</taxon>
        <taxon>Exidiaceae</taxon>
        <taxon>Exidia</taxon>
    </lineage>
</organism>
<name>A0A165N874_EXIGL</name>
<keyword evidence="13 16" id="KW-0464">Manganese</keyword>
<accession>A0A165N874</accession>
<dbReference type="GO" id="GO:0035861">
    <property type="term" value="C:site of double-strand break"/>
    <property type="evidence" value="ECO:0007669"/>
    <property type="project" value="TreeGrafter"/>
</dbReference>
<dbReference type="SMART" id="SM01347">
    <property type="entry name" value="Mre11_DNA_bind"/>
    <property type="match status" value="1"/>
</dbReference>
<evidence type="ECO:0000256" key="7">
    <source>
        <dbReference type="ARBA" id="ARBA00022723"/>
    </source>
</evidence>
<comment type="similarity">
    <text evidence="4 16 18">Belongs to the MRE11/RAD32 family.</text>
</comment>
<dbReference type="GO" id="GO:0000014">
    <property type="term" value="F:single-stranded DNA endodeoxyribonuclease activity"/>
    <property type="evidence" value="ECO:0007669"/>
    <property type="project" value="TreeGrafter"/>
</dbReference>
<dbReference type="GO" id="GO:0031573">
    <property type="term" value="P:mitotic intra-S DNA damage checkpoint signaling"/>
    <property type="evidence" value="ECO:0007669"/>
    <property type="project" value="TreeGrafter"/>
</dbReference>
<dbReference type="FunFam" id="3.60.21.10:FF:000011">
    <property type="entry name" value="Double-strand break repair protein"/>
    <property type="match status" value="1"/>
</dbReference>
<dbReference type="FunCoup" id="A0A165N874">
    <property type="interactions" value="749"/>
</dbReference>
<comment type="cofactor">
    <cofactor evidence="1 16">
        <name>Mn(2+)</name>
        <dbReference type="ChEBI" id="CHEBI:29035"/>
    </cofactor>
</comment>
<comment type="function">
    <text evidence="16">Core component of the MRN complex, which plays a central role in double-strand break (DSB) repair, DNA recombination, maintenance of telomere integrity and meiosis. The MRN complex is involved in the repair of DNA double-strand breaks (DSBs) via homologous recombination (HR), an error-free mechanism which primarily occurs during S and G2 phases. The complex (1) mediates the end resection of damaged DNA, which generates proper single-stranded DNA, a key initial steps in HR, and is (2) required for the recruitment of other repair factors and efficient activation of ATM and ATR upon DNA damage. Within the MRN complex, MRE11 possesses both single-strand endonuclease activity and double-strand-specific 3'-5' exonuclease activity. MRE11 first endonucleolytically cleaves the 5' strand at DNA DSB ends to prevent non-homologous end joining (NHEJ) and licence HR. It then generates a single-stranded DNA gap via 3' to 5' exonucleolytic degradation, which is required for single-strand invasion and recombination.</text>
</comment>
<dbReference type="GO" id="GO:0042138">
    <property type="term" value="P:meiotic DNA double-strand break formation"/>
    <property type="evidence" value="ECO:0007669"/>
    <property type="project" value="TreeGrafter"/>
</dbReference>
<feature type="compositionally biased region" description="Polar residues" evidence="19">
    <location>
        <begin position="687"/>
        <end position="696"/>
    </location>
</feature>
<dbReference type="GO" id="GO:0006303">
    <property type="term" value="P:double-strand break repair via nonhomologous end joining"/>
    <property type="evidence" value="ECO:0007669"/>
    <property type="project" value="TreeGrafter"/>
</dbReference>
<dbReference type="GO" id="GO:0008296">
    <property type="term" value="F:3'-5'-DNA exonuclease activity"/>
    <property type="evidence" value="ECO:0007669"/>
    <property type="project" value="InterPro"/>
</dbReference>
<evidence type="ECO:0000256" key="11">
    <source>
        <dbReference type="ARBA" id="ARBA00022839"/>
    </source>
</evidence>
<dbReference type="GO" id="GO:0097552">
    <property type="term" value="P:mitochondrial double-strand break repair via homologous recombination"/>
    <property type="evidence" value="ECO:0007669"/>
    <property type="project" value="TreeGrafter"/>
</dbReference>
<dbReference type="InParanoid" id="A0A165N874"/>
<evidence type="ECO:0000256" key="1">
    <source>
        <dbReference type="ARBA" id="ARBA00001936"/>
    </source>
</evidence>
<dbReference type="SUPFAM" id="SSF56300">
    <property type="entry name" value="Metallo-dependent phosphatases"/>
    <property type="match status" value="1"/>
</dbReference>
<keyword evidence="14 16" id="KW-0539">Nucleus</keyword>
<dbReference type="InterPro" id="IPR029052">
    <property type="entry name" value="Metallo-depent_PP-like"/>
</dbReference>
<keyword evidence="22" id="KW-1185">Reference proteome</keyword>
<feature type="compositionally biased region" description="Low complexity" evidence="19">
    <location>
        <begin position="697"/>
        <end position="706"/>
    </location>
</feature>
<evidence type="ECO:0000256" key="10">
    <source>
        <dbReference type="ARBA" id="ARBA00022801"/>
    </source>
</evidence>
<keyword evidence="6 16" id="KW-0540">Nuclease</keyword>
<dbReference type="GO" id="GO:0030870">
    <property type="term" value="C:Mre11 complex"/>
    <property type="evidence" value="ECO:0007669"/>
    <property type="project" value="UniProtKB-UniRule"/>
</dbReference>
<dbReference type="InterPro" id="IPR007281">
    <property type="entry name" value="Mre11_DNA-bd"/>
</dbReference>
<feature type="region of interest" description="Disordered" evidence="19">
    <location>
        <begin position="548"/>
        <end position="722"/>
    </location>
</feature>
<feature type="compositionally biased region" description="Acidic residues" evidence="19">
    <location>
        <begin position="632"/>
        <end position="652"/>
    </location>
</feature>
<sequence length="722" mass="79434">MSSPGPDAIPHRRELETAAEDTFKILLATDNHIGYNERDPIRGQDSINTFAEILELAVKNDVDFVLLGGDLFHENRPSRDCLYKTMALLREHTLGTKPIAFELLSDPDDGKADGFSFPAINHEDQNINVGLPIFSIHGNHDDPQGAGPEGALCALDLLSVAGLVNYMGKIDISTFKDEQDDSAGIAVRPVLLRKGKTLLGLYGVGNVKDQRMNVELTKGRVRMYMPRNKHEWFNLLVVHQNRVKHGPHMSVPEHMFEEDVNLVVWGHEHDCRIVPEPVAGKDYFITQPGSSVATSLADGEAQPKHVALLKICGKEFSLEPIPLRTVRPFVLEEVVMAEVAEEEGVDLKEQMEINKFLRGRVSALIERANEEFEQRNAAAVAAGEKPLEPMLPLVRLKVDTTGVTEMSNPVRFGMEFQGQIANPRDVLIFHRAKKSAARGAKVIVDKPELSIDDIDPDESVGERIAKVRVETLVSEYLAAQELQLLGERGLSDAIKLFVDKDDPHSISGYVAGSLKHMLKDVKTNEKPEDQDLDDDELEEALMQAREREAENYQQRLKAKKGKGKARDDDDEDDNNDAKSVDSMAVDDDDFAEPPPPKKPAARGKKAATTTAATKAKAPAKGRAKKVAPPPSDSEEAEVIEIDDDDDDIEEDEPPPKKKTSRAAVLASSSKKAPTKKAPAKKATTAKQTTLTFSQPTAARSSRAAASRAKKSLAESDYDDDDD</sequence>
<dbReference type="STRING" id="1314781.A0A165N874"/>
<dbReference type="Gene3D" id="3.60.21.10">
    <property type="match status" value="1"/>
</dbReference>
<evidence type="ECO:0000256" key="16">
    <source>
        <dbReference type="PIRNR" id="PIRNR000882"/>
    </source>
</evidence>
<dbReference type="CDD" id="cd00840">
    <property type="entry name" value="MPP_Mre11_N"/>
    <property type="match status" value="1"/>
</dbReference>
<evidence type="ECO:0000256" key="15">
    <source>
        <dbReference type="ARBA" id="ARBA00023254"/>
    </source>
</evidence>
<evidence type="ECO:0000256" key="13">
    <source>
        <dbReference type="ARBA" id="ARBA00023211"/>
    </source>
</evidence>
<comment type="subcellular location">
    <subcellularLocation>
        <location evidence="3">Chromosome</location>
    </subcellularLocation>
    <subcellularLocation>
        <location evidence="2 16">Nucleus</location>
    </subcellularLocation>
</comment>
<evidence type="ECO:0000256" key="17">
    <source>
        <dbReference type="PIRSR" id="PIRSR000882-1"/>
    </source>
</evidence>
<dbReference type="PANTHER" id="PTHR10139">
    <property type="entry name" value="DOUBLE-STRAND BREAK REPAIR PROTEIN MRE11"/>
    <property type="match status" value="1"/>
</dbReference>
<dbReference type="EMBL" id="KV425901">
    <property type="protein sequence ID" value="KZW00362.1"/>
    <property type="molecule type" value="Genomic_DNA"/>
</dbReference>
<dbReference type="Gene3D" id="3.30.110.110">
    <property type="entry name" value="Mre11, capping domain"/>
    <property type="match status" value="1"/>
</dbReference>
<dbReference type="NCBIfam" id="TIGR00583">
    <property type="entry name" value="mre11"/>
    <property type="match status" value="1"/>
</dbReference>
<keyword evidence="10 16" id="KW-0378">Hydrolase</keyword>
<evidence type="ECO:0000256" key="18">
    <source>
        <dbReference type="RuleBase" id="RU003447"/>
    </source>
</evidence>
<keyword evidence="5" id="KW-0158">Chromosome</keyword>
<evidence type="ECO:0000259" key="20">
    <source>
        <dbReference type="SMART" id="SM01347"/>
    </source>
</evidence>
<keyword evidence="8 16" id="KW-0255">Endonuclease</keyword>
<evidence type="ECO:0000256" key="2">
    <source>
        <dbReference type="ARBA" id="ARBA00004123"/>
    </source>
</evidence>
<keyword evidence="9 16" id="KW-0227">DNA damage</keyword>
<feature type="active site" description="Proton donor" evidence="17">
    <location>
        <position position="140"/>
    </location>
</feature>
<dbReference type="GO" id="GO:0030145">
    <property type="term" value="F:manganese ion binding"/>
    <property type="evidence" value="ECO:0007669"/>
    <property type="project" value="UniProtKB-UniRule"/>
</dbReference>
<evidence type="ECO:0000256" key="9">
    <source>
        <dbReference type="ARBA" id="ARBA00022763"/>
    </source>
</evidence>
<dbReference type="AlphaFoldDB" id="A0A165N874"/>
<gene>
    <name evidence="21" type="ORF">EXIGLDRAFT_761714</name>
</gene>
<keyword evidence="7" id="KW-0479">Metal-binding</keyword>
<dbReference type="PIRSF" id="PIRSF000882">
    <property type="entry name" value="DSB_repair_MRE11"/>
    <property type="match status" value="1"/>
</dbReference>
<reference evidence="21 22" key="1">
    <citation type="journal article" date="2016" name="Mol. Biol. Evol.">
        <title>Comparative Genomics of Early-Diverging Mushroom-Forming Fungi Provides Insights into the Origins of Lignocellulose Decay Capabilities.</title>
        <authorList>
            <person name="Nagy L.G."/>
            <person name="Riley R."/>
            <person name="Tritt A."/>
            <person name="Adam C."/>
            <person name="Daum C."/>
            <person name="Floudas D."/>
            <person name="Sun H."/>
            <person name="Yadav J.S."/>
            <person name="Pangilinan J."/>
            <person name="Larsson K.H."/>
            <person name="Matsuura K."/>
            <person name="Barry K."/>
            <person name="Labutti K."/>
            <person name="Kuo R."/>
            <person name="Ohm R.A."/>
            <person name="Bhattacharya S.S."/>
            <person name="Shirouzu T."/>
            <person name="Yoshinaga Y."/>
            <person name="Martin F.M."/>
            <person name="Grigoriev I.V."/>
            <person name="Hibbett D.S."/>
        </authorList>
    </citation>
    <scope>NUCLEOTIDE SEQUENCE [LARGE SCALE GENOMIC DNA]</scope>
    <source>
        <strain evidence="21 22">HHB12029</strain>
    </source>
</reference>
<proteinExistence type="inferred from homology"/>
<evidence type="ECO:0000256" key="19">
    <source>
        <dbReference type="SAM" id="MobiDB-lite"/>
    </source>
</evidence>